<protein>
    <submittedName>
        <fullName evidence="1">Uncharacterized protein</fullName>
    </submittedName>
</protein>
<evidence type="ECO:0000313" key="1">
    <source>
        <dbReference type="EMBL" id="SPW24156.1"/>
    </source>
</evidence>
<dbReference type="Proteomes" id="UP000249886">
    <property type="component" value="Unassembled WGS sequence"/>
</dbReference>
<reference evidence="1 2" key="1">
    <citation type="submission" date="2018-06" db="EMBL/GenBank/DDBJ databases">
        <authorList>
            <consortium name="Pathogen Informatics"/>
            <person name="Doyle S."/>
        </authorList>
    </citation>
    <scope>NUCLEOTIDE SEQUENCE [LARGE SCALE GENOMIC DNA]</scope>
    <source>
        <strain evidence="1 2">NCTC10254</strain>
    </source>
</reference>
<dbReference type="EMBL" id="UARK01000001">
    <property type="protein sequence ID" value="SPW24156.1"/>
    <property type="molecule type" value="Genomic_DNA"/>
</dbReference>
<dbReference type="AlphaFoldDB" id="A0A8B4GU96"/>
<name>A0A8B4GU96_9CORY</name>
<organism evidence="1 2">
    <name type="scientific">Corynebacterium matruchotii</name>
    <dbReference type="NCBI Taxonomy" id="43768"/>
    <lineage>
        <taxon>Bacteria</taxon>
        <taxon>Bacillati</taxon>
        <taxon>Actinomycetota</taxon>
        <taxon>Actinomycetes</taxon>
        <taxon>Mycobacteriales</taxon>
        <taxon>Corynebacteriaceae</taxon>
        <taxon>Corynebacterium</taxon>
    </lineage>
</organism>
<proteinExistence type="predicted"/>
<comment type="caution">
    <text evidence="1">The sequence shown here is derived from an EMBL/GenBank/DDBJ whole genome shotgun (WGS) entry which is preliminary data.</text>
</comment>
<gene>
    <name evidence="1" type="ORF">NCTC10254_00522</name>
</gene>
<evidence type="ECO:0000313" key="2">
    <source>
        <dbReference type="Proteomes" id="UP000249886"/>
    </source>
</evidence>
<sequence length="48" mass="5477">MLGDDLAAGTTSACAENTSKAFPANYRTWNYLRVRGEYHLRPLEQLFQ</sequence>
<accession>A0A8B4GU96</accession>